<dbReference type="PANTHER" id="PTHR31084">
    <property type="entry name" value="ALPHA-L-FUCOSIDASE 2"/>
    <property type="match status" value="1"/>
</dbReference>
<sequence length="882" mass="96635">MPLLSLVDTPMTQWITHGWVYNWVRDWCHVPTSRTWLELPMRLRNIALNTVLGTAAVVGTLGVPANFPRSGNGLWFSNVGKVWSLDYLPVGNGYLAAMTPGGTVQESMQLNIESLWSGGPFQDPTYNGGNKQADQLQEMASAMQQYRSAIFASKTGDIANITTLTTDAGAYGSYVGAGYLVSTLDLSGNQTNVVRWLDLDQGCPEHVDAIGPWLHSVCSDIASTECRLNRCRETFCSHPTESCTHHISSTGKHLPLTTFAFSSALESGLPTPNITCLDSHTLRVRGTAGEPGMLYEILGQVMSSGGTVACSASSSPANATISVTGASEAWITWVGGTEYDQNAGDKAHGFSFQGPDPHSALVQLIGKLPTSYTSLRAAHFADFDGALNKFSLSLGTVGSEWKSKSTDQIVASYQVDQGDIYLEWLMFNFGRYLLGSSARGVLPANLQGKWALSTGNPWSADYHSNINIQMNYWSAEMTNLDVSGPLFDYFEKNWAPRGAETAQVLYNISRGWVTHNEMNIFGHTGMKADSSVNAMWANYPESSVWMMLHVFDHFDYTNDLAWLRTQGYPLLKSVASFQLDKLIPDLRFNDGTLVVAPCNSPEQAPITLGCAHAQQIVWQLFNAIEKSWPYAGDSDTAFLAEVQAKRAQMDKGLHVGSWGQLQEWKVDQDAPNDTHRHLSHLIGLYPGYAISNYDGQGLYSREQILSAAETSLIHRGNGTGPDADAGWAKMWRAAAWAQLGDPAKFYHQLTYGIYENFGPNLFSLYDPADADPIFQIDANLGLPGAVLNAIIQAPDVPTRDTPLKITLLPALPQQWHTGSIKGARIRGGLGLDFEWEGGQPKRVNISLDAQIIPRPVQVWHANKLVAQFETSGGMHMTITRFT</sequence>
<evidence type="ECO:0000259" key="1">
    <source>
        <dbReference type="Pfam" id="PF14498"/>
    </source>
</evidence>
<feature type="domain" description="Glycosyl hydrolase family 95 N-terminal" evidence="1">
    <location>
        <begin position="74"/>
        <end position="341"/>
    </location>
</feature>
<dbReference type="AlphaFoldDB" id="A0AAD2Q456"/>
<evidence type="ECO:0000313" key="4">
    <source>
        <dbReference type="EMBL" id="CAK5274211.1"/>
    </source>
</evidence>
<dbReference type="Pfam" id="PF14498">
    <property type="entry name" value="Glyco_hyd_65N_2"/>
    <property type="match status" value="1"/>
</dbReference>
<dbReference type="GO" id="GO:0004560">
    <property type="term" value="F:alpha-L-fucosidase activity"/>
    <property type="evidence" value="ECO:0007669"/>
    <property type="project" value="InterPro"/>
</dbReference>
<dbReference type="InterPro" id="IPR049053">
    <property type="entry name" value="AFCA-like_C"/>
</dbReference>
<evidence type="ECO:0008006" key="6">
    <source>
        <dbReference type="Google" id="ProtNLM"/>
    </source>
</evidence>
<dbReference type="PIRSF" id="PIRSF007663">
    <property type="entry name" value="UCP007663"/>
    <property type="match status" value="1"/>
</dbReference>
<evidence type="ECO:0000259" key="3">
    <source>
        <dbReference type="Pfam" id="PF22124"/>
    </source>
</evidence>
<dbReference type="InterPro" id="IPR016518">
    <property type="entry name" value="Alpha-L-fucosidase"/>
</dbReference>
<keyword evidence="5" id="KW-1185">Reference proteome</keyword>
<dbReference type="Gene3D" id="1.50.10.10">
    <property type="match status" value="1"/>
</dbReference>
<reference evidence="4" key="1">
    <citation type="submission" date="2023-11" db="EMBL/GenBank/DDBJ databases">
        <authorList>
            <person name="De Vega J J."/>
            <person name="De Vega J J."/>
        </authorList>
    </citation>
    <scope>NUCLEOTIDE SEQUENCE</scope>
</reference>
<dbReference type="InterPro" id="IPR054363">
    <property type="entry name" value="GH95_cat"/>
</dbReference>
<dbReference type="SUPFAM" id="SSF48208">
    <property type="entry name" value="Six-hairpin glycosidases"/>
    <property type="match status" value="1"/>
</dbReference>
<dbReference type="InterPro" id="IPR008928">
    <property type="entry name" value="6-hairpin_glycosidase_sf"/>
</dbReference>
<proteinExistence type="predicted"/>
<dbReference type="Pfam" id="PF22124">
    <property type="entry name" value="Glyco_hydro_95_cat"/>
    <property type="match status" value="1"/>
</dbReference>
<gene>
    <name evidence="4" type="ORF">MYCIT1_LOCUS21255</name>
</gene>
<evidence type="ECO:0000259" key="2">
    <source>
        <dbReference type="Pfam" id="PF21307"/>
    </source>
</evidence>
<protein>
    <recommendedName>
        <fullName evidence="6">Glycoside hydrolase family 95 protein</fullName>
    </recommendedName>
</protein>
<organism evidence="4 5">
    <name type="scientific">Mycena citricolor</name>
    <dbReference type="NCBI Taxonomy" id="2018698"/>
    <lineage>
        <taxon>Eukaryota</taxon>
        <taxon>Fungi</taxon>
        <taxon>Dikarya</taxon>
        <taxon>Basidiomycota</taxon>
        <taxon>Agaricomycotina</taxon>
        <taxon>Agaricomycetes</taxon>
        <taxon>Agaricomycetidae</taxon>
        <taxon>Agaricales</taxon>
        <taxon>Marasmiineae</taxon>
        <taxon>Mycenaceae</taxon>
        <taxon>Mycena</taxon>
    </lineage>
</organism>
<dbReference type="GO" id="GO:0005975">
    <property type="term" value="P:carbohydrate metabolic process"/>
    <property type="evidence" value="ECO:0007669"/>
    <property type="project" value="InterPro"/>
</dbReference>
<dbReference type="Proteomes" id="UP001295794">
    <property type="component" value="Unassembled WGS sequence"/>
</dbReference>
<accession>A0AAD2Q456</accession>
<feature type="domain" description="Alpha fucosidase A-like C-terminal" evidence="2">
    <location>
        <begin position="804"/>
        <end position="847"/>
    </location>
</feature>
<name>A0AAD2Q456_9AGAR</name>
<dbReference type="PANTHER" id="PTHR31084:SF3">
    <property type="entry name" value="ALPHA-FUCOSIDASE A"/>
    <property type="match status" value="1"/>
</dbReference>
<feature type="domain" description="Glycosyl hydrolase family 95 catalytic" evidence="3">
    <location>
        <begin position="371"/>
        <end position="788"/>
    </location>
</feature>
<dbReference type="InterPro" id="IPR012341">
    <property type="entry name" value="6hp_glycosidase-like_sf"/>
</dbReference>
<evidence type="ECO:0000313" key="5">
    <source>
        <dbReference type="Proteomes" id="UP001295794"/>
    </source>
</evidence>
<dbReference type="InterPro" id="IPR027414">
    <property type="entry name" value="GH95_N_dom"/>
</dbReference>
<dbReference type="EMBL" id="CAVNYO010000401">
    <property type="protein sequence ID" value="CAK5274211.1"/>
    <property type="molecule type" value="Genomic_DNA"/>
</dbReference>
<dbReference type="Pfam" id="PF21307">
    <property type="entry name" value="Glyco_hydro_95_C"/>
    <property type="match status" value="1"/>
</dbReference>
<comment type="caution">
    <text evidence="4">The sequence shown here is derived from an EMBL/GenBank/DDBJ whole genome shotgun (WGS) entry which is preliminary data.</text>
</comment>